<dbReference type="EMBL" id="BK015913">
    <property type="protein sequence ID" value="DAF84907.1"/>
    <property type="molecule type" value="Genomic_DNA"/>
</dbReference>
<evidence type="ECO:0000259" key="1">
    <source>
        <dbReference type="Pfam" id="PF06605"/>
    </source>
</evidence>
<dbReference type="Pfam" id="PF06605">
    <property type="entry name" value="Prophage_tail"/>
    <property type="match status" value="1"/>
</dbReference>
<dbReference type="InterPro" id="IPR010572">
    <property type="entry name" value="Tail_dom"/>
</dbReference>
<feature type="domain" description="Tail spike" evidence="1">
    <location>
        <begin position="189"/>
        <end position="371"/>
    </location>
</feature>
<protein>
    <submittedName>
        <fullName evidence="2">Endopeptidase tail</fullName>
    </submittedName>
</protein>
<proteinExistence type="predicted"/>
<sequence>MYQLKYQNYILYDPRLADEKLIVRDPSVKLAVSKAGEMSFTVDADHPYLSNLRRMSGLVELLDGTFPIYRGRITSDIKDFYGAHKIATEGIMAALNDSIIPPFNFPEDFENDTAYKAAAASGNVVDFFFRWILGQHNSQVSAEQQIRPGVCTVTDPNNYITRSSKEYATAMSTISDKLIKSALGGYLLIRYEDDENYLDYYAALPLTNTQSVEFAENLLDLSSETDGTNIYTAILPEGKDGLTIEALPDGDLTDDLVKSGLTIYSKSGMATYGRITRHIKWDDVTVAANLQTKAKAALADNGLSMPETITCKAVDLGWQDGIQHFRVGRMTALFSTPHGYSASYPLMELAPDILDPGNTQITLGATQQTYTGAQIDAKRETDKRIESTRQEISERVDESSSQVIQATHQQITDLQQNVNSIILSALENYVETGDFDSYKEEVSTKLSVLTDQLSIDITKVTERIDKVDGDLQSKYSEITKAFRFTSDGLIIGETGNEILLRLDNDVLQFVRNNTPELQITAEGVEAMRIKVSILCIGNVVWTEDENGDVIAS</sequence>
<name>A0A8S5TRU1_9CAUD</name>
<reference evidence="2" key="1">
    <citation type="journal article" date="2021" name="Proc. Natl. Acad. Sci. U.S.A.">
        <title>A Catalog of Tens of Thousands of Viruses from Human Metagenomes Reveals Hidden Associations with Chronic Diseases.</title>
        <authorList>
            <person name="Tisza M.J."/>
            <person name="Buck C.B."/>
        </authorList>
    </citation>
    <scope>NUCLEOTIDE SEQUENCE</scope>
    <source>
        <strain evidence="2">CtW4q29</strain>
    </source>
</reference>
<accession>A0A8S5TRU1</accession>
<organism evidence="2">
    <name type="scientific">Siphoviridae sp. ctW4q29</name>
    <dbReference type="NCBI Taxonomy" id="2825535"/>
    <lineage>
        <taxon>Viruses</taxon>
        <taxon>Duplodnaviria</taxon>
        <taxon>Heunggongvirae</taxon>
        <taxon>Uroviricota</taxon>
        <taxon>Caudoviricetes</taxon>
    </lineage>
</organism>
<evidence type="ECO:0000313" key="2">
    <source>
        <dbReference type="EMBL" id="DAF84907.1"/>
    </source>
</evidence>